<gene>
    <name evidence="2" type="ORF">SAMN05192554_12342</name>
</gene>
<dbReference type="OrthoDB" id="271736at2157"/>
<organism evidence="2 3">
    <name type="scientific">Haloarchaeobius iranensis</name>
    <dbReference type="NCBI Taxonomy" id="996166"/>
    <lineage>
        <taxon>Archaea</taxon>
        <taxon>Methanobacteriati</taxon>
        <taxon>Methanobacteriota</taxon>
        <taxon>Stenosarchaea group</taxon>
        <taxon>Halobacteria</taxon>
        <taxon>Halobacteriales</taxon>
        <taxon>Halorubellaceae</taxon>
        <taxon>Haloarchaeobius</taxon>
    </lineage>
</organism>
<keyword evidence="1" id="KW-1133">Transmembrane helix</keyword>
<feature type="transmembrane region" description="Helical" evidence="1">
    <location>
        <begin position="26"/>
        <end position="47"/>
    </location>
</feature>
<feature type="transmembrane region" description="Helical" evidence="1">
    <location>
        <begin position="214"/>
        <end position="236"/>
    </location>
</feature>
<keyword evidence="3" id="KW-1185">Reference proteome</keyword>
<keyword evidence="1" id="KW-0472">Membrane</keyword>
<dbReference type="RefSeq" id="WP_089735633.1">
    <property type="nucleotide sequence ID" value="NZ_FNIA01000023.1"/>
</dbReference>
<reference evidence="2 3" key="1">
    <citation type="submission" date="2016-10" db="EMBL/GenBank/DDBJ databases">
        <authorList>
            <person name="de Groot N.N."/>
        </authorList>
    </citation>
    <scope>NUCLEOTIDE SEQUENCE [LARGE SCALE GENOMIC DNA]</scope>
    <source>
        <strain evidence="3">EB21,IBRC-M 10013,KCTC 4048</strain>
    </source>
</reference>
<dbReference type="Proteomes" id="UP000199370">
    <property type="component" value="Unassembled WGS sequence"/>
</dbReference>
<sequence length="244" mass="24486">MSATASRLRTAVLASTRAFARDPFHLAVLLVLPPAVVVGYGEAMAAFPQLPGLSAPPRALGRISGATFAAAFLAGLVGLFQVISARRADGRLGLAGFPRTHLLAGRFATVALVALVGASVSLASVWYDTAPERPALALAALALAGLTYGALGVLVGALLPRELEGSLVLVFVADIDAAMATGIVGELDGIAWVFPLSHVHTLVETAVLGGDVALADAAGAVGYALVLAAAATLAYARLTRGGAA</sequence>
<evidence type="ECO:0000313" key="3">
    <source>
        <dbReference type="Proteomes" id="UP000199370"/>
    </source>
</evidence>
<feature type="transmembrane region" description="Helical" evidence="1">
    <location>
        <begin position="59"/>
        <end position="83"/>
    </location>
</feature>
<evidence type="ECO:0000313" key="2">
    <source>
        <dbReference type="EMBL" id="SDN26276.1"/>
    </source>
</evidence>
<name>A0A1H0A0P1_9EURY</name>
<accession>A0A1H0A0P1</accession>
<proteinExistence type="predicted"/>
<protein>
    <recommendedName>
        <fullName evidence="4">ABC-2 type transport system permease protein</fullName>
    </recommendedName>
</protein>
<keyword evidence="1" id="KW-0812">Transmembrane</keyword>
<evidence type="ECO:0000256" key="1">
    <source>
        <dbReference type="SAM" id="Phobius"/>
    </source>
</evidence>
<dbReference type="AlphaFoldDB" id="A0A1H0A0P1"/>
<feature type="transmembrane region" description="Helical" evidence="1">
    <location>
        <begin position="166"/>
        <end position="194"/>
    </location>
</feature>
<feature type="transmembrane region" description="Helical" evidence="1">
    <location>
        <begin position="135"/>
        <end position="159"/>
    </location>
</feature>
<evidence type="ECO:0008006" key="4">
    <source>
        <dbReference type="Google" id="ProtNLM"/>
    </source>
</evidence>
<dbReference type="STRING" id="996166.SAMN05192554_12342"/>
<dbReference type="EMBL" id="FNIA01000023">
    <property type="protein sequence ID" value="SDN26276.1"/>
    <property type="molecule type" value="Genomic_DNA"/>
</dbReference>
<feature type="transmembrane region" description="Helical" evidence="1">
    <location>
        <begin position="103"/>
        <end position="123"/>
    </location>
</feature>